<dbReference type="STRING" id="537013.CLOSTMETH_02843"/>
<protein>
    <submittedName>
        <fullName evidence="1">Uncharacterized protein</fullName>
    </submittedName>
</protein>
<dbReference type="AlphaFoldDB" id="C0EG51"/>
<evidence type="ECO:0000313" key="1">
    <source>
        <dbReference type="EMBL" id="EEG29572.1"/>
    </source>
</evidence>
<comment type="caution">
    <text evidence="1">The sequence shown here is derived from an EMBL/GenBank/DDBJ whole genome shotgun (WGS) entry which is preliminary data.</text>
</comment>
<dbReference type="Proteomes" id="UP000003340">
    <property type="component" value="Unassembled WGS sequence"/>
</dbReference>
<organism evidence="1 2">
    <name type="scientific">[Clostridium] methylpentosum DSM 5476</name>
    <dbReference type="NCBI Taxonomy" id="537013"/>
    <lineage>
        <taxon>Bacteria</taxon>
        <taxon>Bacillati</taxon>
        <taxon>Bacillota</taxon>
        <taxon>Clostridia</taxon>
        <taxon>Eubacteriales</taxon>
        <taxon>Oscillospiraceae</taxon>
        <taxon>Oscillospiraceae incertae sedis</taxon>
    </lineage>
</organism>
<gene>
    <name evidence="1" type="ORF">CLOSTMETH_02843</name>
</gene>
<proteinExistence type="predicted"/>
<reference evidence="1 2" key="1">
    <citation type="submission" date="2009-01" db="EMBL/GenBank/DDBJ databases">
        <authorList>
            <person name="Fulton L."/>
            <person name="Clifton S."/>
            <person name="Fulton B."/>
            <person name="Xu J."/>
            <person name="Minx P."/>
            <person name="Pepin K.H."/>
            <person name="Johnson M."/>
            <person name="Bhonagiri V."/>
            <person name="Nash W.E."/>
            <person name="Mardis E.R."/>
            <person name="Wilson R.K."/>
        </authorList>
    </citation>
    <scope>NUCLEOTIDE SEQUENCE [LARGE SCALE GENOMIC DNA]</scope>
    <source>
        <strain evidence="1 2">DSM 5476</strain>
    </source>
</reference>
<keyword evidence="2" id="KW-1185">Reference proteome</keyword>
<dbReference type="HOGENOM" id="CLU_3287493_0_0_9"/>
<name>C0EG51_9FIRM</name>
<sequence>MISTQLHPSANHPNLNENFLDRRANGAADVKIQKTIEKNL</sequence>
<dbReference type="EMBL" id="ACEC01000095">
    <property type="protein sequence ID" value="EEG29572.1"/>
    <property type="molecule type" value="Genomic_DNA"/>
</dbReference>
<evidence type="ECO:0000313" key="2">
    <source>
        <dbReference type="Proteomes" id="UP000003340"/>
    </source>
</evidence>
<reference evidence="1 2" key="2">
    <citation type="submission" date="2009-02" db="EMBL/GenBank/DDBJ databases">
        <title>Draft genome sequence of Clostridium methylpentosum (DSM 5476).</title>
        <authorList>
            <person name="Sudarsanam P."/>
            <person name="Ley R."/>
            <person name="Guruge J."/>
            <person name="Turnbaugh P.J."/>
            <person name="Mahowald M."/>
            <person name="Liep D."/>
            <person name="Gordon J."/>
        </authorList>
    </citation>
    <scope>NUCLEOTIDE SEQUENCE [LARGE SCALE GENOMIC DNA]</scope>
    <source>
        <strain evidence="1 2">DSM 5476</strain>
    </source>
</reference>
<accession>C0EG51</accession>